<reference evidence="2 3" key="1">
    <citation type="submission" date="2018-01" db="EMBL/GenBank/DDBJ databases">
        <title>Genomic Encyclopedia of Archaeal and Bacterial Type Strains, Phase II (KMG-II): from individual species to whole genera.</title>
        <authorList>
            <person name="Goeker M."/>
        </authorList>
    </citation>
    <scope>NUCLEOTIDE SEQUENCE [LARGE SCALE GENOMIC DNA]</scope>
    <source>
        <strain evidence="2 3">DSM 17023</strain>
    </source>
</reference>
<organism evidence="2 3">
    <name type="scientific">Roseibium marinum</name>
    <dbReference type="NCBI Taxonomy" id="281252"/>
    <lineage>
        <taxon>Bacteria</taxon>
        <taxon>Pseudomonadati</taxon>
        <taxon>Pseudomonadota</taxon>
        <taxon>Alphaproteobacteria</taxon>
        <taxon>Hyphomicrobiales</taxon>
        <taxon>Stappiaceae</taxon>
        <taxon>Roseibium</taxon>
    </lineage>
</organism>
<dbReference type="AlphaFoldDB" id="A0A2S3V3F7"/>
<evidence type="ECO:0000256" key="1">
    <source>
        <dbReference type="SAM" id="MobiDB-lite"/>
    </source>
</evidence>
<dbReference type="Proteomes" id="UP000236959">
    <property type="component" value="Unassembled WGS sequence"/>
</dbReference>
<name>A0A2S3V3F7_9HYPH</name>
<protein>
    <submittedName>
        <fullName evidence="2">Uncharacterized protein</fullName>
    </submittedName>
</protein>
<evidence type="ECO:0000313" key="3">
    <source>
        <dbReference type="Proteomes" id="UP000236959"/>
    </source>
</evidence>
<gene>
    <name evidence="2" type="ORF">CLV41_101980</name>
</gene>
<dbReference type="EMBL" id="PPCN01000001">
    <property type="protein sequence ID" value="POF34524.1"/>
    <property type="molecule type" value="Genomic_DNA"/>
</dbReference>
<comment type="caution">
    <text evidence="2">The sequence shown here is derived from an EMBL/GenBank/DDBJ whole genome shotgun (WGS) entry which is preliminary data.</text>
</comment>
<keyword evidence="3" id="KW-1185">Reference proteome</keyword>
<evidence type="ECO:0000313" key="2">
    <source>
        <dbReference type="EMBL" id="POF34524.1"/>
    </source>
</evidence>
<feature type="region of interest" description="Disordered" evidence="1">
    <location>
        <begin position="123"/>
        <end position="147"/>
    </location>
</feature>
<accession>A0A2S3V3F7</accession>
<sequence length="147" mass="15755">MCGEIDEQVTVGQDLLEHLRVIGRLLELKPGERATTVPKGLDEASGRAAYMEEIFRSGMAGALAGIAAAEEGEVVDALASQAIALGRLAGFLAGQLPPEADLFRGVIEAVTAGHNEPREIADAHRRSADHHHHDQGHIHGHDHDHHH</sequence>
<dbReference type="RefSeq" id="WP_103221088.1">
    <property type="nucleotide sequence ID" value="NZ_PPCN01000001.1"/>
</dbReference>
<proteinExistence type="predicted"/>
<dbReference type="OrthoDB" id="7869761at2"/>